<evidence type="ECO:0000313" key="2">
    <source>
        <dbReference type="Proteomes" id="UP001224775"/>
    </source>
</evidence>
<gene>
    <name evidence="1" type="ORF">QTG54_010632</name>
</gene>
<dbReference type="Proteomes" id="UP001224775">
    <property type="component" value="Unassembled WGS sequence"/>
</dbReference>
<dbReference type="EMBL" id="JATAAI010000020">
    <property type="protein sequence ID" value="KAK1738602.1"/>
    <property type="molecule type" value="Genomic_DNA"/>
</dbReference>
<comment type="caution">
    <text evidence="1">The sequence shown here is derived from an EMBL/GenBank/DDBJ whole genome shotgun (WGS) entry which is preliminary data.</text>
</comment>
<organism evidence="1 2">
    <name type="scientific">Skeletonema marinoi</name>
    <dbReference type="NCBI Taxonomy" id="267567"/>
    <lineage>
        <taxon>Eukaryota</taxon>
        <taxon>Sar</taxon>
        <taxon>Stramenopiles</taxon>
        <taxon>Ochrophyta</taxon>
        <taxon>Bacillariophyta</taxon>
        <taxon>Coscinodiscophyceae</taxon>
        <taxon>Thalassiosirophycidae</taxon>
        <taxon>Thalassiosirales</taxon>
        <taxon>Skeletonemataceae</taxon>
        <taxon>Skeletonema</taxon>
        <taxon>Skeletonema marinoi-dohrnii complex</taxon>
    </lineage>
</organism>
<keyword evidence="2" id="KW-1185">Reference proteome</keyword>
<reference evidence="1" key="1">
    <citation type="submission" date="2023-06" db="EMBL/GenBank/DDBJ databases">
        <title>Survivors Of The Sea: Transcriptome response of Skeletonema marinoi to long-term dormancy.</title>
        <authorList>
            <person name="Pinder M.I.M."/>
            <person name="Kourtchenko O."/>
            <person name="Robertson E.K."/>
            <person name="Larsson T."/>
            <person name="Maumus F."/>
            <person name="Osuna-Cruz C.M."/>
            <person name="Vancaester E."/>
            <person name="Stenow R."/>
            <person name="Vandepoele K."/>
            <person name="Ploug H."/>
            <person name="Bruchert V."/>
            <person name="Godhe A."/>
            <person name="Topel M."/>
        </authorList>
    </citation>
    <scope>NUCLEOTIDE SEQUENCE</scope>
    <source>
        <strain evidence="1">R05AC</strain>
    </source>
</reference>
<dbReference type="SUPFAM" id="SSF53756">
    <property type="entry name" value="UDP-Glycosyltransferase/glycogen phosphorylase"/>
    <property type="match status" value="1"/>
</dbReference>
<evidence type="ECO:0008006" key="3">
    <source>
        <dbReference type="Google" id="ProtNLM"/>
    </source>
</evidence>
<dbReference type="AlphaFoldDB" id="A0AAD8Y360"/>
<protein>
    <recommendedName>
        <fullName evidence="3">Glycosyl transferase family 1 domain-containing protein</fullName>
    </recommendedName>
</protein>
<evidence type="ECO:0000313" key="1">
    <source>
        <dbReference type="EMBL" id="KAK1738602.1"/>
    </source>
</evidence>
<name>A0AAD8Y360_9STRA</name>
<proteinExistence type="predicted"/>
<accession>A0AAD8Y360</accession>
<sequence>MTLTKKTRIAVEAPNTINNNESHLLQRRHHRRVLFLSLEFNFAPFSGNGVLCRSLVSGLLDDTTNNETPNNDHTHVEIRVICAKPHPSTPNLSSDISVTHKNLEIWPVELQESSSHRWKRLDRHGPWNEFASALCCGSNRINFRDCIEQFEPTDVVAVDWHGMLAWQAICTAITNTTNLRWRKDRVNVCYYNFRVYSSSSWGDQGNNNSSDGGTSDNNQFYKEMEQLSCRLADGIICLSEHDRCALHKLMLQDKKVEDEIMNPTCSHQEQKKVREITILPPPLRGDVCKLARMMDQQHQEGGGSSSLFNMYLPEKARKALDYAHQQQGTTISQQRLFLTCISRLSPEKSPHIFVNLLQQLGGVDFLRRHCLVPILCGARSVESYAEEVIQSFKNVCSSDDDDSFWPCIVIDHHLGPKELAAIFSHTVLNVHPCLYDAYGMTLVESAAFGVPSVVNCGGKVGAAALLGENEGCVALDLSGMEEEIRTETTDGKNDSNEEIDGSVKKLNKMLAPRIQHTVSLLRSCSTLAQVAKEARHRALGWDELSCCRGLVEKLNSL</sequence>
<dbReference type="Gene3D" id="3.40.50.2000">
    <property type="entry name" value="Glycogen Phosphorylase B"/>
    <property type="match status" value="1"/>
</dbReference>